<keyword evidence="2" id="KW-0285">Flavoprotein</keyword>
<sequence>MSTKVDILVSGAGPTGLFFAYQMAQRGHSVFIVDPKPGPTDQSRAILITSRTMEILESKGLAADILREAFVFCGVRVFRNGSIVAHIEACGDTPFPHATALMQGKTEQVLANRLAEDTDCKVHWGTELVSYTQDEHGVKSVVRDINTKQEQVVESTYIVGADGSHSRVRKGNPEWTYDGVAIQTKFILADLTLHGADGADIKHLMDRMNVFMTGTSVMGMIRLKPFYPIDDDSHVFRVFGNLEGYQISEVDKDKISHGIDKSSEAPPTLEFIEEWINKIATPNKFVASDLIWGSYFRINERIANGFRKGRAFLAGDAAHCHSPAGGQGMNLGLQDAHNLAWKMSDVLKGIASDPEKLLDSYNEEREPIAKETIEITSKTTKVGVAGSSLFASIRNVMLSAALQFPQVKETAFQKLMQLFLVIDTNTSSIMTETSDKGLIEAGHFLPETAIMRKSFIISSKRPRHIQRYSLRELLVDNQEFTVIFIASCLASTKPNVHLMEKFWKDTRSKPLRRLVIQSAHHSKAAGKLPDYITEEEASTAEDAFYSEENSNLPNSVSNRIGLHPLLTSYFAGQQPASVVLFVRPDLYVSHAKLVTNESELESALGFLSSLYK</sequence>
<dbReference type="GO" id="GO:0016709">
    <property type="term" value="F:oxidoreductase activity, acting on paired donors, with incorporation or reduction of molecular oxygen, NAD(P)H as one donor, and incorporation of one atom of oxygen"/>
    <property type="evidence" value="ECO:0007669"/>
    <property type="project" value="UniProtKB-ARBA"/>
</dbReference>
<dbReference type="PANTHER" id="PTHR43004:SF19">
    <property type="entry name" value="BINDING MONOOXYGENASE, PUTATIVE (JCVI)-RELATED"/>
    <property type="match status" value="1"/>
</dbReference>
<dbReference type="Pfam" id="PF01494">
    <property type="entry name" value="FAD_binding_3"/>
    <property type="match status" value="1"/>
</dbReference>
<evidence type="ECO:0000256" key="1">
    <source>
        <dbReference type="ARBA" id="ARBA00001974"/>
    </source>
</evidence>
<dbReference type="GeneID" id="89955702"/>
<dbReference type="Proteomes" id="UP001304243">
    <property type="component" value="Unassembled WGS sequence"/>
</dbReference>
<name>A0AAN7DQ73_9FUNG</name>
<keyword evidence="3" id="KW-0274">FAD</keyword>
<evidence type="ECO:0000256" key="3">
    <source>
        <dbReference type="ARBA" id="ARBA00022827"/>
    </source>
</evidence>
<evidence type="ECO:0000259" key="5">
    <source>
        <dbReference type="Pfam" id="PF01494"/>
    </source>
</evidence>
<dbReference type="EMBL" id="JASEJX010000004">
    <property type="protein sequence ID" value="KAK4521401.1"/>
    <property type="molecule type" value="Genomic_DNA"/>
</dbReference>
<evidence type="ECO:0000313" key="6">
    <source>
        <dbReference type="EMBL" id="KAK4521401.1"/>
    </source>
</evidence>
<dbReference type="Gene3D" id="3.50.50.60">
    <property type="entry name" value="FAD/NAD(P)-binding domain"/>
    <property type="match status" value="1"/>
</dbReference>
<proteinExistence type="predicted"/>
<dbReference type="GO" id="GO:0071949">
    <property type="term" value="F:FAD binding"/>
    <property type="evidence" value="ECO:0007669"/>
    <property type="project" value="InterPro"/>
</dbReference>
<dbReference type="SUPFAM" id="SSF51905">
    <property type="entry name" value="FAD/NAD(P)-binding domain"/>
    <property type="match status" value="1"/>
</dbReference>
<dbReference type="Gene3D" id="3.30.70.2450">
    <property type="match status" value="1"/>
</dbReference>
<dbReference type="InterPro" id="IPR036188">
    <property type="entry name" value="FAD/NAD-bd_sf"/>
</dbReference>
<evidence type="ECO:0000256" key="2">
    <source>
        <dbReference type="ARBA" id="ARBA00022630"/>
    </source>
</evidence>
<comment type="cofactor">
    <cofactor evidence="1">
        <name>FAD</name>
        <dbReference type="ChEBI" id="CHEBI:57692"/>
    </cofactor>
</comment>
<evidence type="ECO:0000313" key="7">
    <source>
        <dbReference type="Proteomes" id="UP001304243"/>
    </source>
</evidence>
<feature type="domain" description="FAD-binding" evidence="5">
    <location>
        <begin position="4"/>
        <end position="374"/>
    </location>
</feature>
<dbReference type="PANTHER" id="PTHR43004">
    <property type="entry name" value="TRK SYSTEM POTASSIUM UPTAKE PROTEIN"/>
    <property type="match status" value="1"/>
</dbReference>
<reference evidence="6 7" key="1">
    <citation type="submission" date="2022-11" db="EMBL/GenBank/DDBJ databases">
        <title>Mucor velutinosus strain NIH1002 WGS.</title>
        <authorList>
            <person name="Subramanian P."/>
            <person name="Mullikin J.C."/>
            <person name="Segre J.A."/>
            <person name="Zelazny A.M."/>
        </authorList>
    </citation>
    <scope>NUCLEOTIDE SEQUENCE [LARGE SCALE GENOMIC DNA]</scope>
    <source>
        <strain evidence="6 7">NIH1002</strain>
    </source>
</reference>
<protein>
    <submittedName>
        <fullName evidence="6">SPT3 Dosage dependent suppressor of Ty-induced promoter mutations-like protein</fullName>
    </submittedName>
</protein>
<comment type="caution">
    <text evidence="6">The sequence shown here is derived from an EMBL/GenBank/DDBJ whole genome shotgun (WGS) entry which is preliminary data.</text>
</comment>
<organism evidence="6 7">
    <name type="scientific">Mucor velutinosus</name>
    <dbReference type="NCBI Taxonomy" id="708070"/>
    <lineage>
        <taxon>Eukaryota</taxon>
        <taxon>Fungi</taxon>
        <taxon>Fungi incertae sedis</taxon>
        <taxon>Mucoromycota</taxon>
        <taxon>Mucoromycotina</taxon>
        <taxon>Mucoromycetes</taxon>
        <taxon>Mucorales</taxon>
        <taxon>Mucorineae</taxon>
        <taxon>Mucoraceae</taxon>
        <taxon>Mucor</taxon>
    </lineage>
</organism>
<keyword evidence="7" id="KW-1185">Reference proteome</keyword>
<dbReference type="PRINTS" id="PR00420">
    <property type="entry name" value="RNGMNOXGNASE"/>
</dbReference>
<dbReference type="InterPro" id="IPR002938">
    <property type="entry name" value="FAD-bd"/>
</dbReference>
<evidence type="ECO:0000256" key="4">
    <source>
        <dbReference type="ARBA" id="ARBA00023002"/>
    </source>
</evidence>
<dbReference type="InterPro" id="IPR050641">
    <property type="entry name" value="RIFMO-like"/>
</dbReference>
<dbReference type="RefSeq" id="XP_064688067.1">
    <property type="nucleotide sequence ID" value="XM_064831199.1"/>
</dbReference>
<accession>A0AAN7DQ73</accession>
<dbReference type="AlphaFoldDB" id="A0AAN7DQ73"/>
<keyword evidence="4" id="KW-0560">Oxidoreductase</keyword>
<gene>
    <name evidence="6" type="primary">SPT23_3</name>
    <name evidence="6" type="ORF">ATC70_012016</name>
</gene>